<dbReference type="Proteomes" id="UP000189229">
    <property type="component" value="Unassembled WGS sequence"/>
</dbReference>
<protein>
    <submittedName>
        <fullName evidence="3">Glyoxalase/bleomycin resistance /dioxygenase domain protein</fullName>
    </submittedName>
</protein>
<feature type="region of interest" description="Disordered" evidence="1">
    <location>
        <begin position="1"/>
        <end position="25"/>
    </location>
</feature>
<dbReference type="AlphaFoldDB" id="A0A1V3XIT9"/>
<proteinExistence type="predicted"/>
<dbReference type="InterPro" id="IPR053863">
    <property type="entry name" value="Glyoxy/Ble-like_N"/>
</dbReference>
<dbReference type="InterPro" id="IPR029068">
    <property type="entry name" value="Glyas_Bleomycin-R_OHBP_Dase"/>
</dbReference>
<reference evidence="3 4" key="1">
    <citation type="submission" date="2017-02" db="EMBL/GenBank/DDBJ databases">
        <title>Complete genome sequences of Mycobacterium kansasii strains isolated from rhesus macaques.</title>
        <authorList>
            <person name="Panda A."/>
            <person name="Nagaraj S."/>
            <person name="Zhao X."/>
            <person name="Tettelin H."/>
            <person name="Detolla L.J."/>
        </authorList>
    </citation>
    <scope>NUCLEOTIDE SEQUENCE [LARGE SCALE GENOMIC DNA]</scope>
    <source>
        <strain evidence="3 4">11-3813</strain>
    </source>
</reference>
<feature type="compositionally biased region" description="Basic residues" evidence="1">
    <location>
        <begin position="13"/>
        <end position="24"/>
    </location>
</feature>
<accession>A0A1V3XIT9</accession>
<organism evidence="3 4">
    <name type="scientific">Mycobacterium kansasii</name>
    <dbReference type="NCBI Taxonomy" id="1768"/>
    <lineage>
        <taxon>Bacteria</taxon>
        <taxon>Bacillati</taxon>
        <taxon>Actinomycetota</taxon>
        <taxon>Actinomycetes</taxon>
        <taxon>Mycobacteriales</taxon>
        <taxon>Mycobacteriaceae</taxon>
        <taxon>Mycobacterium</taxon>
    </lineage>
</organism>
<dbReference type="GO" id="GO:0051213">
    <property type="term" value="F:dioxygenase activity"/>
    <property type="evidence" value="ECO:0007669"/>
    <property type="project" value="UniProtKB-KW"/>
</dbReference>
<comment type="caution">
    <text evidence="3">The sequence shown here is derived from an EMBL/GenBank/DDBJ whole genome shotgun (WGS) entry which is preliminary data.</text>
</comment>
<dbReference type="EMBL" id="MVBM01000002">
    <property type="protein sequence ID" value="OOK78706.1"/>
    <property type="molecule type" value="Genomic_DNA"/>
</dbReference>
<evidence type="ECO:0000313" key="3">
    <source>
        <dbReference type="EMBL" id="OOK78706.1"/>
    </source>
</evidence>
<keyword evidence="3" id="KW-0223">Dioxygenase</keyword>
<keyword evidence="3" id="KW-0560">Oxidoreductase</keyword>
<sequence length="74" mass="8044">MTAVHTGETTRQGGHHAHPSRRAAGRPCWIDLTTSDVDRAQDFYATVFGWTFESAGPSTADTSMPPRTAIRSPD</sequence>
<dbReference type="Pfam" id="PF22677">
    <property type="entry name" value="Ble-like_N"/>
    <property type="match status" value="1"/>
</dbReference>
<dbReference type="SUPFAM" id="SSF54593">
    <property type="entry name" value="Glyoxalase/Bleomycin resistance protein/Dihydroxybiphenyl dioxygenase"/>
    <property type="match status" value="1"/>
</dbReference>
<gene>
    <name evidence="3" type="ORF">BZL30_3041</name>
</gene>
<evidence type="ECO:0000313" key="4">
    <source>
        <dbReference type="Proteomes" id="UP000189229"/>
    </source>
</evidence>
<dbReference type="Gene3D" id="3.10.180.10">
    <property type="entry name" value="2,3-Dihydroxybiphenyl 1,2-Dioxygenase, domain 1"/>
    <property type="match status" value="1"/>
</dbReference>
<feature type="region of interest" description="Disordered" evidence="1">
    <location>
        <begin position="54"/>
        <end position="74"/>
    </location>
</feature>
<evidence type="ECO:0000256" key="1">
    <source>
        <dbReference type="SAM" id="MobiDB-lite"/>
    </source>
</evidence>
<evidence type="ECO:0000259" key="2">
    <source>
        <dbReference type="Pfam" id="PF22677"/>
    </source>
</evidence>
<feature type="domain" description="Glyoxalase/Bleomycin resistance-like N-terminal" evidence="2">
    <location>
        <begin position="29"/>
        <end position="54"/>
    </location>
</feature>
<name>A0A1V3XIT9_MYCKA</name>